<organism evidence="1 2">
    <name type="scientific">Candidatus Accumulibacter aalborgensis</name>
    <dbReference type="NCBI Taxonomy" id="1860102"/>
    <lineage>
        <taxon>Bacteria</taxon>
        <taxon>Pseudomonadati</taxon>
        <taxon>Pseudomonadota</taxon>
        <taxon>Betaproteobacteria</taxon>
        <taxon>Candidatus Accumulibacter</taxon>
    </lineage>
</organism>
<dbReference type="RefSeq" id="WP_186406953.1">
    <property type="nucleotide sequence ID" value="NZ_FLQX01000105.1"/>
</dbReference>
<evidence type="ECO:0000313" key="2">
    <source>
        <dbReference type="Proteomes" id="UP000199169"/>
    </source>
</evidence>
<reference evidence="1 2" key="1">
    <citation type="submission" date="2016-06" db="EMBL/GenBank/DDBJ databases">
        <authorList>
            <person name="Kjaerup R.B."/>
            <person name="Dalgaard T.S."/>
            <person name="Juul-Madsen H.R."/>
        </authorList>
    </citation>
    <scope>NUCLEOTIDE SEQUENCE [LARGE SCALE GENOMIC DNA]</scope>
    <source>
        <strain evidence="1">3</strain>
    </source>
</reference>
<dbReference type="AlphaFoldDB" id="A0A1A8XLP7"/>
<proteinExistence type="predicted"/>
<protein>
    <submittedName>
        <fullName evidence="1">Putative integron gene cassette protein</fullName>
    </submittedName>
</protein>
<dbReference type="Proteomes" id="UP000199169">
    <property type="component" value="Unassembled WGS sequence"/>
</dbReference>
<evidence type="ECO:0000313" key="1">
    <source>
        <dbReference type="EMBL" id="SBT06094.1"/>
    </source>
</evidence>
<dbReference type="STRING" id="1860102.ACCAA_30039"/>
<sequence>MFLAVRTPEFYSFIRHVLAVAIIGGSLVATSSEAGEVAGPIVGAWGGDRLNLILGVEGGKLDYDCGSGSINEPVRIDSLGRFTVRGAHTPHHAGPELTDWAATTRAATYDGRVFGAVLELRVLIDDEAIVRSYRLDKNHKVKLIRCR</sequence>
<dbReference type="EMBL" id="FLQX01000105">
    <property type="protein sequence ID" value="SBT06094.1"/>
    <property type="molecule type" value="Genomic_DNA"/>
</dbReference>
<accession>A0A1A8XLP7</accession>
<name>A0A1A8XLP7_9PROT</name>
<keyword evidence="2" id="KW-1185">Reference proteome</keyword>
<gene>
    <name evidence="1" type="ORF">ACCAA_30039</name>
</gene>